<comment type="caution">
    <text evidence="1">The sequence shown here is derived from an EMBL/GenBank/DDBJ whole genome shotgun (WGS) entry which is preliminary data.</text>
</comment>
<dbReference type="OrthoDB" id="10460013at2759"/>
<evidence type="ECO:0000313" key="1">
    <source>
        <dbReference type="EMBL" id="PKK61558.1"/>
    </source>
</evidence>
<dbReference type="EMBL" id="LLXL01002183">
    <property type="protein sequence ID" value="PKK61558.1"/>
    <property type="molecule type" value="Genomic_DNA"/>
</dbReference>
<name>A0A2N1MIU4_9GLOM</name>
<accession>A0A2N1MIU4</accession>
<organism evidence="1 2">
    <name type="scientific">Rhizophagus irregularis</name>
    <dbReference type="NCBI Taxonomy" id="588596"/>
    <lineage>
        <taxon>Eukaryota</taxon>
        <taxon>Fungi</taxon>
        <taxon>Fungi incertae sedis</taxon>
        <taxon>Mucoromycota</taxon>
        <taxon>Glomeromycotina</taxon>
        <taxon>Glomeromycetes</taxon>
        <taxon>Glomerales</taxon>
        <taxon>Glomeraceae</taxon>
        <taxon>Rhizophagus</taxon>
    </lineage>
</organism>
<evidence type="ECO:0000313" key="2">
    <source>
        <dbReference type="Proteomes" id="UP000233469"/>
    </source>
</evidence>
<dbReference type="VEuPathDB" id="FungiDB:FUN_015188"/>
<reference evidence="1 2" key="2">
    <citation type="submission" date="2017-10" db="EMBL/GenBank/DDBJ databases">
        <title>Extensive intraspecific genome diversity in a model arbuscular mycorrhizal fungus.</title>
        <authorList>
            <person name="Chen E.C.H."/>
            <person name="Morin E."/>
            <person name="Baudet D."/>
            <person name="Noel J."/>
            <person name="Ndikumana S."/>
            <person name="Charron P."/>
            <person name="St-Onge C."/>
            <person name="Giorgi J."/>
            <person name="Grigoriev I.V."/>
            <person name="Roux C."/>
            <person name="Martin F.M."/>
            <person name="Corradi N."/>
        </authorList>
    </citation>
    <scope>NUCLEOTIDE SEQUENCE [LARGE SCALE GENOMIC DNA]</scope>
    <source>
        <strain evidence="1 2">C2</strain>
    </source>
</reference>
<dbReference type="Proteomes" id="UP000233469">
    <property type="component" value="Unassembled WGS sequence"/>
</dbReference>
<reference evidence="1 2" key="1">
    <citation type="submission" date="2016-04" db="EMBL/GenBank/DDBJ databases">
        <title>Genome analyses suggest a sexual origin of heterokaryosis in a supposedly ancient asexual fungus.</title>
        <authorList>
            <person name="Ropars J."/>
            <person name="Sedzielewska K."/>
            <person name="Noel J."/>
            <person name="Charron P."/>
            <person name="Farinelli L."/>
            <person name="Marton T."/>
            <person name="Kruger M."/>
            <person name="Pelin A."/>
            <person name="Brachmann A."/>
            <person name="Corradi N."/>
        </authorList>
    </citation>
    <scope>NUCLEOTIDE SEQUENCE [LARGE SCALE GENOMIC DNA]</scope>
    <source>
        <strain evidence="1 2">C2</strain>
    </source>
</reference>
<dbReference type="AlphaFoldDB" id="A0A2N1MIU4"/>
<dbReference type="VEuPathDB" id="FungiDB:RhiirA1_477317"/>
<proteinExistence type="predicted"/>
<gene>
    <name evidence="1" type="ORF">RhiirC2_791647</name>
</gene>
<sequence length="95" mass="11467">MRLIEELSIPESESEKIILEKELDEEINKIKDLKNKRDENHYKGRRKGIDVKIREKLYGEMIRYIMMGNDESAEIMKKKRVIKKIKELEQNSEME</sequence>
<protein>
    <submittedName>
        <fullName evidence="1">Uncharacterized protein</fullName>
    </submittedName>
</protein>